<reference evidence="1" key="1">
    <citation type="submission" date="2018-02" db="EMBL/GenBank/DDBJ databases">
        <title>Rhizophora mucronata_Transcriptome.</title>
        <authorList>
            <person name="Meera S.P."/>
            <person name="Sreeshan A."/>
            <person name="Augustine A."/>
        </authorList>
    </citation>
    <scope>NUCLEOTIDE SEQUENCE</scope>
    <source>
        <tissue evidence="1">Leaf</tissue>
    </source>
</reference>
<dbReference type="AlphaFoldDB" id="A0A2P2NA83"/>
<proteinExistence type="predicted"/>
<dbReference type="EMBL" id="GGEC01058907">
    <property type="protein sequence ID" value="MBX39391.1"/>
    <property type="molecule type" value="Transcribed_RNA"/>
</dbReference>
<protein>
    <submittedName>
        <fullName evidence="1">Uncharacterized protein</fullName>
    </submittedName>
</protein>
<sequence length="45" mass="5248">MLFWNGLCLFKTNYELLHSSKIILSQCIKLENWAIVSGVNIKELH</sequence>
<accession>A0A2P2NA83</accession>
<name>A0A2P2NA83_RHIMU</name>
<organism evidence="1">
    <name type="scientific">Rhizophora mucronata</name>
    <name type="common">Asiatic mangrove</name>
    <dbReference type="NCBI Taxonomy" id="61149"/>
    <lineage>
        <taxon>Eukaryota</taxon>
        <taxon>Viridiplantae</taxon>
        <taxon>Streptophyta</taxon>
        <taxon>Embryophyta</taxon>
        <taxon>Tracheophyta</taxon>
        <taxon>Spermatophyta</taxon>
        <taxon>Magnoliopsida</taxon>
        <taxon>eudicotyledons</taxon>
        <taxon>Gunneridae</taxon>
        <taxon>Pentapetalae</taxon>
        <taxon>rosids</taxon>
        <taxon>fabids</taxon>
        <taxon>Malpighiales</taxon>
        <taxon>Rhizophoraceae</taxon>
        <taxon>Rhizophora</taxon>
    </lineage>
</organism>
<evidence type="ECO:0000313" key="1">
    <source>
        <dbReference type="EMBL" id="MBX39391.1"/>
    </source>
</evidence>